<name>A0A8J2P1W3_9HEXA</name>
<dbReference type="EMBL" id="CAJVCH010287387">
    <property type="protein sequence ID" value="CAG7785021.1"/>
    <property type="molecule type" value="Genomic_DNA"/>
</dbReference>
<protein>
    <submittedName>
        <fullName evidence="1">Uncharacterized protein</fullName>
    </submittedName>
</protein>
<reference evidence="1" key="1">
    <citation type="submission" date="2021-06" db="EMBL/GenBank/DDBJ databases">
        <authorList>
            <person name="Hodson N. C."/>
            <person name="Mongue J. A."/>
            <person name="Jaron S. K."/>
        </authorList>
    </citation>
    <scope>NUCLEOTIDE SEQUENCE</scope>
</reference>
<gene>
    <name evidence="1" type="ORF">AFUS01_LOCUS23673</name>
</gene>
<comment type="caution">
    <text evidence="1">The sequence shown here is derived from an EMBL/GenBank/DDBJ whole genome shotgun (WGS) entry which is preliminary data.</text>
</comment>
<evidence type="ECO:0000313" key="2">
    <source>
        <dbReference type="Proteomes" id="UP000708208"/>
    </source>
</evidence>
<proteinExistence type="predicted"/>
<sequence length="108" mass="12313">MKSFVASTVNGIPQLVFCYIFLQFYDSDLYNSCVQAQNSRTLKWDAFAARKRSLQMTEPMMEVLARPLPKLSLKLQLLKQQRTLVNDSGSPFTLTSAPPAFTIYVLWS</sequence>
<organism evidence="1 2">
    <name type="scientific">Allacma fusca</name>
    <dbReference type="NCBI Taxonomy" id="39272"/>
    <lineage>
        <taxon>Eukaryota</taxon>
        <taxon>Metazoa</taxon>
        <taxon>Ecdysozoa</taxon>
        <taxon>Arthropoda</taxon>
        <taxon>Hexapoda</taxon>
        <taxon>Collembola</taxon>
        <taxon>Symphypleona</taxon>
        <taxon>Sminthuridae</taxon>
        <taxon>Allacma</taxon>
    </lineage>
</organism>
<dbReference type="AlphaFoldDB" id="A0A8J2P1W3"/>
<dbReference type="Proteomes" id="UP000708208">
    <property type="component" value="Unassembled WGS sequence"/>
</dbReference>
<accession>A0A8J2P1W3</accession>
<keyword evidence="2" id="KW-1185">Reference proteome</keyword>
<evidence type="ECO:0000313" key="1">
    <source>
        <dbReference type="EMBL" id="CAG7785021.1"/>
    </source>
</evidence>